<organism evidence="2 3">
    <name type="scientific">Rehmannia glutinosa</name>
    <name type="common">Chinese foxglove</name>
    <dbReference type="NCBI Taxonomy" id="99300"/>
    <lineage>
        <taxon>Eukaryota</taxon>
        <taxon>Viridiplantae</taxon>
        <taxon>Streptophyta</taxon>
        <taxon>Embryophyta</taxon>
        <taxon>Tracheophyta</taxon>
        <taxon>Spermatophyta</taxon>
        <taxon>Magnoliopsida</taxon>
        <taxon>eudicotyledons</taxon>
        <taxon>Gunneridae</taxon>
        <taxon>Pentapetalae</taxon>
        <taxon>asterids</taxon>
        <taxon>lamiids</taxon>
        <taxon>Lamiales</taxon>
        <taxon>Orobanchaceae</taxon>
        <taxon>Rehmannieae</taxon>
        <taxon>Rehmannia</taxon>
    </lineage>
</organism>
<evidence type="ECO:0000256" key="1">
    <source>
        <dbReference type="SAM" id="MobiDB-lite"/>
    </source>
</evidence>
<accession>A0ABR0UF67</accession>
<evidence type="ECO:0008006" key="4">
    <source>
        <dbReference type="Google" id="ProtNLM"/>
    </source>
</evidence>
<dbReference type="Pfam" id="PF14223">
    <property type="entry name" value="Retrotran_gag_2"/>
    <property type="match status" value="1"/>
</dbReference>
<gene>
    <name evidence="2" type="ORF">DH2020_045056</name>
</gene>
<evidence type="ECO:0000313" key="2">
    <source>
        <dbReference type="EMBL" id="KAK6121194.1"/>
    </source>
</evidence>
<reference evidence="2 3" key="1">
    <citation type="journal article" date="2021" name="Comput. Struct. Biotechnol. J.">
        <title>De novo genome assembly of the potent medicinal plant Rehmannia glutinosa using nanopore technology.</title>
        <authorList>
            <person name="Ma L."/>
            <person name="Dong C."/>
            <person name="Song C."/>
            <person name="Wang X."/>
            <person name="Zheng X."/>
            <person name="Niu Y."/>
            <person name="Chen S."/>
            <person name="Feng W."/>
        </authorList>
    </citation>
    <scope>NUCLEOTIDE SEQUENCE [LARGE SCALE GENOMIC DNA]</scope>
    <source>
        <strain evidence="2">DH-2019</strain>
    </source>
</reference>
<dbReference type="EMBL" id="JABTTQ020002932">
    <property type="protein sequence ID" value="KAK6121194.1"/>
    <property type="molecule type" value="Genomic_DNA"/>
</dbReference>
<keyword evidence="3" id="KW-1185">Reference proteome</keyword>
<sequence length="253" mass="28408">MSVGWRSYGVSILLWGRRQQCRRQKWRTEDELVAEELGGRRRGLSGLGNFTKSDGSGESSGASDKDSAKSSMSDEDWKDLDLKAESTIRLCLAMNGLANVHGISNAKELWEKLEALYQAKGISNRLYLKEQFHTQRMNGGSKISDHYSTLNGIISELMAIGVKIEDEDKALRLILSLPYSYEHMKLILIYGKETLIFAEVTGKFLSEERRLMSDGQTSIENSVAVAVSKGMKKDSKNVIYWKCGELGHTKRNC</sequence>
<proteinExistence type="predicted"/>
<feature type="compositionally biased region" description="Low complexity" evidence="1">
    <location>
        <begin position="52"/>
        <end position="62"/>
    </location>
</feature>
<protein>
    <recommendedName>
        <fullName evidence="4">CCHC-type domain-containing protein</fullName>
    </recommendedName>
</protein>
<dbReference type="Proteomes" id="UP001318860">
    <property type="component" value="Unassembled WGS sequence"/>
</dbReference>
<name>A0ABR0UF67_REHGL</name>
<feature type="region of interest" description="Disordered" evidence="1">
    <location>
        <begin position="45"/>
        <end position="72"/>
    </location>
</feature>
<comment type="caution">
    <text evidence="2">The sequence shown here is derived from an EMBL/GenBank/DDBJ whole genome shotgun (WGS) entry which is preliminary data.</text>
</comment>
<evidence type="ECO:0000313" key="3">
    <source>
        <dbReference type="Proteomes" id="UP001318860"/>
    </source>
</evidence>